<keyword evidence="2" id="KW-0472">Membrane</keyword>
<dbReference type="Pfam" id="PF00498">
    <property type="entry name" value="FHA"/>
    <property type="match status" value="1"/>
</dbReference>
<dbReference type="EMBL" id="BIXY01000026">
    <property type="protein sequence ID" value="GCF08543.1"/>
    <property type="molecule type" value="Genomic_DNA"/>
</dbReference>
<evidence type="ECO:0000259" key="3">
    <source>
        <dbReference type="PROSITE" id="PS50006"/>
    </source>
</evidence>
<feature type="compositionally biased region" description="Low complexity" evidence="1">
    <location>
        <begin position="204"/>
        <end position="261"/>
    </location>
</feature>
<dbReference type="InterPro" id="IPR008984">
    <property type="entry name" value="SMAD_FHA_dom_sf"/>
</dbReference>
<feature type="compositionally biased region" description="Polar residues" evidence="1">
    <location>
        <begin position="54"/>
        <end position="64"/>
    </location>
</feature>
<dbReference type="Gene3D" id="2.60.200.20">
    <property type="match status" value="1"/>
</dbReference>
<comment type="caution">
    <text evidence="4">The sequence shown here is derived from an EMBL/GenBank/DDBJ whole genome shotgun (WGS) entry which is preliminary data.</text>
</comment>
<evidence type="ECO:0000313" key="4">
    <source>
        <dbReference type="EMBL" id="GCF08543.1"/>
    </source>
</evidence>
<sequence>MREPNLTILAVMGSLISTPFIVGAIVVLAIIMGLGGLFILRSGKKNPVKPPISASGTSDWQRQGQPGVGAAWNQNQQGSAAGWNQQPGSSAGWNQQPGQQQQANSWNAPDMAGQQNSWAGQQQAGANAWGAAPAQQPAWGAANAQPQQPAPAWGQNAGQPEQPQWGQNPAQPAANNSWSGINQPPQQQPWGNQNAGQAPWEATAPAPQDPWSQPQPQSQPQSGSGQQWGVAPVQQPQPPTAYGNPANPANPAWNQPQPQTQDPWGATPRPQSGSNFGSPAPAPVSQAPSWQQPQQPGQDSYGQYAANGADNDKTMLRSPGTQSGGGIGYVRVDEGKEPGRIYEIRKESLSMGRSRESDIFLEDLAVSRLHASLVNMGNGSYALKDEGSANGTKVNGQLVNKFQTYPLQEGDRVQLGQTVLVFAKK</sequence>
<gene>
    <name evidence="4" type="ORF">KDI_21070</name>
</gene>
<dbReference type="PROSITE" id="PS50006">
    <property type="entry name" value="FHA_DOMAIN"/>
    <property type="match status" value="1"/>
</dbReference>
<dbReference type="OrthoDB" id="9816434at2"/>
<keyword evidence="5" id="KW-1185">Reference proteome</keyword>
<keyword evidence="2" id="KW-1133">Transmembrane helix</keyword>
<feature type="transmembrane region" description="Helical" evidence="2">
    <location>
        <begin position="20"/>
        <end position="40"/>
    </location>
</feature>
<proteinExistence type="predicted"/>
<dbReference type="AlphaFoldDB" id="A0A5A5TBZ7"/>
<dbReference type="SUPFAM" id="SSF49879">
    <property type="entry name" value="SMAD/FHA domain"/>
    <property type="match status" value="1"/>
</dbReference>
<feature type="domain" description="FHA" evidence="3">
    <location>
        <begin position="349"/>
        <end position="399"/>
    </location>
</feature>
<feature type="compositionally biased region" description="Low complexity" evidence="1">
    <location>
        <begin position="90"/>
        <end position="160"/>
    </location>
</feature>
<dbReference type="SMART" id="SM00240">
    <property type="entry name" value="FHA"/>
    <property type="match status" value="1"/>
</dbReference>
<feature type="region of interest" description="Disordered" evidence="1">
    <location>
        <begin position="48"/>
        <end position="332"/>
    </location>
</feature>
<reference evidence="4 5" key="1">
    <citation type="submission" date="2019-01" db="EMBL/GenBank/DDBJ databases">
        <title>Draft genome sequence of Dictyobacter sp. Uno17.</title>
        <authorList>
            <person name="Wang C.M."/>
            <person name="Zheng Y."/>
            <person name="Sakai Y."/>
            <person name="Abe K."/>
            <person name="Yokota A."/>
            <person name="Yabe S."/>
        </authorList>
    </citation>
    <scope>NUCLEOTIDE SEQUENCE [LARGE SCALE GENOMIC DNA]</scope>
    <source>
        <strain evidence="4 5">Uno17</strain>
    </source>
</reference>
<dbReference type="Proteomes" id="UP000322530">
    <property type="component" value="Unassembled WGS sequence"/>
</dbReference>
<dbReference type="CDD" id="cd00060">
    <property type="entry name" value="FHA"/>
    <property type="match status" value="1"/>
</dbReference>
<protein>
    <recommendedName>
        <fullName evidence="3">FHA domain-containing protein</fullName>
    </recommendedName>
</protein>
<feature type="compositionally biased region" description="Low complexity" evidence="1">
    <location>
        <begin position="180"/>
        <end position="197"/>
    </location>
</feature>
<dbReference type="RefSeq" id="WP_149401530.1">
    <property type="nucleotide sequence ID" value="NZ_BIXY01000026.1"/>
</dbReference>
<organism evidence="4 5">
    <name type="scientific">Dictyobacter arantiisoli</name>
    <dbReference type="NCBI Taxonomy" id="2014874"/>
    <lineage>
        <taxon>Bacteria</taxon>
        <taxon>Bacillati</taxon>
        <taxon>Chloroflexota</taxon>
        <taxon>Ktedonobacteria</taxon>
        <taxon>Ktedonobacterales</taxon>
        <taxon>Dictyobacteraceae</taxon>
        <taxon>Dictyobacter</taxon>
    </lineage>
</organism>
<name>A0A5A5TBZ7_9CHLR</name>
<feature type="compositionally biased region" description="Polar residues" evidence="1">
    <location>
        <begin position="72"/>
        <end position="89"/>
    </location>
</feature>
<evidence type="ECO:0000256" key="2">
    <source>
        <dbReference type="SAM" id="Phobius"/>
    </source>
</evidence>
<evidence type="ECO:0000313" key="5">
    <source>
        <dbReference type="Proteomes" id="UP000322530"/>
    </source>
</evidence>
<feature type="compositionally biased region" description="Polar residues" evidence="1">
    <location>
        <begin position="161"/>
        <end position="179"/>
    </location>
</feature>
<dbReference type="InterPro" id="IPR000253">
    <property type="entry name" value="FHA_dom"/>
</dbReference>
<feature type="compositionally biased region" description="Low complexity" evidence="1">
    <location>
        <begin position="283"/>
        <end position="298"/>
    </location>
</feature>
<accession>A0A5A5TBZ7</accession>
<evidence type="ECO:0000256" key="1">
    <source>
        <dbReference type="SAM" id="MobiDB-lite"/>
    </source>
</evidence>
<keyword evidence="2" id="KW-0812">Transmembrane</keyword>